<accession>A0AAD4WH27</accession>
<organism evidence="1 2">
    <name type="scientific">Prunus dulcis</name>
    <name type="common">Almond</name>
    <name type="synonym">Amygdalus dulcis</name>
    <dbReference type="NCBI Taxonomy" id="3755"/>
    <lineage>
        <taxon>Eukaryota</taxon>
        <taxon>Viridiplantae</taxon>
        <taxon>Streptophyta</taxon>
        <taxon>Embryophyta</taxon>
        <taxon>Tracheophyta</taxon>
        <taxon>Spermatophyta</taxon>
        <taxon>Magnoliopsida</taxon>
        <taxon>eudicotyledons</taxon>
        <taxon>Gunneridae</taxon>
        <taxon>Pentapetalae</taxon>
        <taxon>rosids</taxon>
        <taxon>fabids</taxon>
        <taxon>Rosales</taxon>
        <taxon>Rosaceae</taxon>
        <taxon>Amygdaloideae</taxon>
        <taxon>Amygdaleae</taxon>
        <taxon>Prunus</taxon>
    </lineage>
</organism>
<dbReference type="Proteomes" id="UP001054821">
    <property type="component" value="Chromosome 2"/>
</dbReference>
<protein>
    <submittedName>
        <fullName evidence="1">Uncharacterized protein</fullName>
    </submittedName>
</protein>
<dbReference type="AlphaFoldDB" id="A0AAD4WH27"/>
<name>A0AAD4WH27_PRUDU</name>
<sequence length="135" mass="14853">MRKRDRLERAVPSFLCLACKRSSSWLMPRVETCTQNRRFQTTAGLSCLGPCQLLPVLDVTAAADFGRPRGLLPGRPRVKRAAIALSLVPHVSSIALLPSAVSYCSVAATSSIRVLTSVRHCKMEIPNCVQSFTYY</sequence>
<comment type="caution">
    <text evidence="1">The sequence shown here is derived from an EMBL/GenBank/DDBJ whole genome shotgun (WGS) entry which is preliminary data.</text>
</comment>
<keyword evidence="2" id="KW-1185">Reference proteome</keyword>
<proteinExistence type="predicted"/>
<reference evidence="1 2" key="1">
    <citation type="journal article" date="2022" name="G3 (Bethesda)">
        <title>Whole-genome sequence and methylome profiling of the almond [Prunus dulcis (Mill.) D.A. Webb] cultivar 'Nonpareil'.</title>
        <authorList>
            <person name="D'Amico-Willman K.M."/>
            <person name="Ouma W.Z."/>
            <person name="Meulia T."/>
            <person name="Sideli G.M."/>
            <person name="Gradziel T.M."/>
            <person name="Fresnedo-Ramirez J."/>
        </authorList>
    </citation>
    <scope>NUCLEOTIDE SEQUENCE [LARGE SCALE GENOMIC DNA]</scope>
    <source>
        <strain evidence="1">Clone GOH B32 T37-40</strain>
    </source>
</reference>
<evidence type="ECO:0000313" key="2">
    <source>
        <dbReference type="Proteomes" id="UP001054821"/>
    </source>
</evidence>
<gene>
    <name evidence="1" type="ORF">L3X38_009951</name>
</gene>
<dbReference type="EMBL" id="JAJFAZ020000002">
    <property type="protein sequence ID" value="KAI5342076.1"/>
    <property type="molecule type" value="Genomic_DNA"/>
</dbReference>
<evidence type="ECO:0000313" key="1">
    <source>
        <dbReference type="EMBL" id="KAI5342076.1"/>
    </source>
</evidence>